<gene>
    <name evidence="1" type="ORF">FIBSPDRAFT_301551</name>
</gene>
<protein>
    <submittedName>
        <fullName evidence="1">Uncharacterized protein</fullName>
    </submittedName>
</protein>
<evidence type="ECO:0000313" key="1">
    <source>
        <dbReference type="EMBL" id="KZP06845.1"/>
    </source>
</evidence>
<organism evidence="1 2">
    <name type="scientific">Athelia psychrophila</name>
    <dbReference type="NCBI Taxonomy" id="1759441"/>
    <lineage>
        <taxon>Eukaryota</taxon>
        <taxon>Fungi</taxon>
        <taxon>Dikarya</taxon>
        <taxon>Basidiomycota</taxon>
        <taxon>Agaricomycotina</taxon>
        <taxon>Agaricomycetes</taxon>
        <taxon>Agaricomycetidae</taxon>
        <taxon>Atheliales</taxon>
        <taxon>Atheliaceae</taxon>
        <taxon>Athelia</taxon>
    </lineage>
</organism>
<reference evidence="1 2" key="1">
    <citation type="journal article" date="2016" name="Mol. Biol. Evol.">
        <title>Comparative Genomics of Early-Diverging Mushroom-Forming Fungi Provides Insights into the Origins of Lignocellulose Decay Capabilities.</title>
        <authorList>
            <person name="Nagy L.G."/>
            <person name="Riley R."/>
            <person name="Tritt A."/>
            <person name="Adam C."/>
            <person name="Daum C."/>
            <person name="Floudas D."/>
            <person name="Sun H."/>
            <person name="Yadav J.S."/>
            <person name="Pangilinan J."/>
            <person name="Larsson K.H."/>
            <person name="Matsuura K."/>
            <person name="Barry K."/>
            <person name="Labutti K."/>
            <person name="Kuo R."/>
            <person name="Ohm R.A."/>
            <person name="Bhattacharya S.S."/>
            <person name="Shirouzu T."/>
            <person name="Yoshinaga Y."/>
            <person name="Martin F.M."/>
            <person name="Grigoriev I.V."/>
            <person name="Hibbett D.S."/>
        </authorList>
    </citation>
    <scope>NUCLEOTIDE SEQUENCE [LARGE SCALE GENOMIC DNA]</scope>
    <source>
        <strain evidence="1 2">CBS 109695</strain>
    </source>
</reference>
<accession>A0A167X5K9</accession>
<name>A0A167X5K9_9AGAM</name>
<sequence length="166" mass="18459">MTAVISTTDLITCLAAREPWQNYQSKPLFPGLVDLHTFDKILRAKPSENTLNLACRSCAPSSYLLTLSVAHPVAMVVQMPNMYAICAEVAEQLHNVMSSSGMPFQGSSICPNGKSFTRNERDSHGEADLLHWRSYLLSPRKQGEYNAYIVTEGWRERGNLRASQPG</sequence>
<dbReference type="Proteomes" id="UP000076532">
    <property type="component" value="Unassembled WGS sequence"/>
</dbReference>
<dbReference type="AlphaFoldDB" id="A0A167X5K9"/>
<keyword evidence="2" id="KW-1185">Reference proteome</keyword>
<dbReference type="EMBL" id="KV417771">
    <property type="protein sequence ID" value="KZP06845.1"/>
    <property type="molecule type" value="Genomic_DNA"/>
</dbReference>
<evidence type="ECO:0000313" key="2">
    <source>
        <dbReference type="Proteomes" id="UP000076532"/>
    </source>
</evidence>
<proteinExistence type="predicted"/>